<dbReference type="RefSeq" id="WP_053945654.1">
    <property type="nucleotide sequence ID" value="NZ_CDMG01000009.1"/>
</dbReference>
<gene>
    <name evidence="1" type="ORF">HAL07_16080</name>
</gene>
<dbReference type="Pfam" id="PF21716">
    <property type="entry name" value="dnstrm_HI1420"/>
    <property type="match status" value="1"/>
</dbReference>
<evidence type="ECO:0000313" key="2">
    <source>
        <dbReference type="Proteomes" id="UP000043437"/>
    </source>
</evidence>
<sequence>MKVTLKPFDAAEFLDSDQVRLSYLNAVLEDGDLAELKDALEVIAKSKSIDLPPFEGDSLEFARVLKKLGFCLQSLEMLKCHTA</sequence>
<dbReference type="EMBL" id="CDMG01000009">
    <property type="protein sequence ID" value="CRF53143.1"/>
    <property type="molecule type" value="Genomic_DNA"/>
</dbReference>
<organism evidence="1 2">
    <name type="scientific">Helicobacter ailurogastricus</name>
    <dbReference type="NCBI Taxonomy" id="1578720"/>
    <lineage>
        <taxon>Bacteria</taxon>
        <taxon>Pseudomonadati</taxon>
        <taxon>Campylobacterota</taxon>
        <taxon>Epsilonproteobacteria</taxon>
        <taxon>Campylobacterales</taxon>
        <taxon>Helicobacteraceae</taxon>
        <taxon>Helicobacter</taxon>
    </lineage>
</organism>
<dbReference type="GeneID" id="82132511"/>
<dbReference type="InterPro" id="IPR014057">
    <property type="entry name" value="HI1420"/>
</dbReference>
<protein>
    <recommendedName>
        <fullName evidence="3">Addiction module antidote protein</fullName>
    </recommendedName>
</protein>
<reference evidence="2" key="1">
    <citation type="submission" date="2014-12" db="EMBL/GenBank/DDBJ databases">
        <authorList>
            <person name="Jaenicke S."/>
        </authorList>
    </citation>
    <scope>NUCLEOTIDE SEQUENCE [LARGE SCALE GENOMIC DNA]</scope>
</reference>
<proteinExistence type="predicted"/>
<name>A0A0K2Y2F1_9HELI</name>
<evidence type="ECO:0008006" key="3">
    <source>
        <dbReference type="Google" id="ProtNLM"/>
    </source>
</evidence>
<dbReference type="Proteomes" id="UP000043437">
    <property type="component" value="Unassembled WGS sequence"/>
</dbReference>
<accession>A0A0K2Y2F1</accession>
<dbReference type="AlphaFoldDB" id="A0A0K2Y2F1"/>
<evidence type="ECO:0000313" key="1">
    <source>
        <dbReference type="EMBL" id="CRF53143.1"/>
    </source>
</evidence>